<comment type="caution">
    <text evidence="2">The sequence shown here is derived from an EMBL/GenBank/DDBJ whole genome shotgun (WGS) entry which is preliminary data.</text>
</comment>
<reference evidence="2" key="1">
    <citation type="journal article" date="2023" name="G3 (Bethesda)">
        <title>Whole genome assembly and annotation of the endangered Caribbean coral Acropora cervicornis.</title>
        <authorList>
            <person name="Selwyn J.D."/>
            <person name="Vollmer S.V."/>
        </authorList>
    </citation>
    <scope>NUCLEOTIDE SEQUENCE</scope>
    <source>
        <strain evidence="2">K2</strain>
    </source>
</reference>
<accession>A0AAD9QK39</accession>
<evidence type="ECO:0000256" key="1">
    <source>
        <dbReference type="SAM" id="MobiDB-lite"/>
    </source>
</evidence>
<reference evidence="2" key="2">
    <citation type="journal article" date="2023" name="Science">
        <title>Genomic signatures of disease resistance in endangered staghorn corals.</title>
        <authorList>
            <person name="Vollmer S.V."/>
            <person name="Selwyn J.D."/>
            <person name="Despard B.A."/>
            <person name="Roesel C.L."/>
        </authorList>
    </citation>
    <scope>NUCLEOTIDE SEQUENCE</scope>
    <source>
        <strain evidence="2">K2</strain>
    </source>
</reference>
<gene>
    <name evidence="2" type="ORF">P5673_014464</name>
</gene>
<dbReference type="AlphaFoldDB" id="A0AAD9QK39"/>
<protein>
    <submittedName>
        <fullName evidence="2">Uncharacterized protein</fullName>
    </submittedName>
</protein>
<feature type="compositionally biased region" description="Basic and acidic residues" evidence="1">
    <location>
        <begin position="65"/>
        <end position="80"/>
    </location>
</feature>
<sequence>MDKKGSNEAGKIWTDIAQSLKECEHMNFKEDLSQRVVRERNELDVLPEEIIERGKVAKENSNFASEKKEKDKATGEEIRRQALGRMGQTKKRNSQDEGEWAVKETRKRRSGNDAVEFMKAKCDKEMVLR</sequence>
<name>A0AAD9QK39_ACRCE</name>
<keyword evidence="3" id="KW-1185">Reference proteome</keyword>
<evidence type="ECO:0000313" key="3">
    <source>
        <dbReference type="Proteomes" id="UP001249851"/>
    </source>
</evidence>
<feature type="region of interest" description="Disordered" evidence="1">
    <location>
        <begin position="60"/>
        <end position="112"/>
    </location>
</feature>
<dbReference type="Proteomes" id="UP001249851">
    <property type="component" value="Unassembled WGS sequence"/>
</dbReference>
<evidence type="ECO:0000313" key="2">
    <source>
        <dbReference type="EMBL" id="KAK2562747.1"/>
    </source>
</evidence>
<organism evidence="2 3">
    <name type="scientific">Acropora cervicornis</name>
    <name type="common">Staghorn coral</name>
    <dbReference type="NCBI Taxonomy" id="6130"/>
    <lineage>
        <taxon>Eukaryota</taxon>
        <taxon>Metazoa</taxon>
        <taxon>Cnidaria</taxon>
        <taxon>Anthozoa</taxon>
        <taxon>Hexacorallia</taxon>
        <taxon>Scleractinia</taxon>
        <taxon>Astrocoeniina</taxon>
        <taxon>Acroporidae</taxon>
        <taxon>Acropora</taxon>
    </lineage>
</organism>
<proteinExistence type="predicted"/>
<dbReference type="EMBL" id="JARQWQ010000028">
    <property type="protein sequence ID" value="KAK2562747.1"/>
    <property type="molecule type" value="Genomic_DNA"/>
</dbReference>